<keyword evidence="7" id="KW-0963">Cytoplasm</keyword>
<sequence length="421" mass="47087">MRRFSVKNVSFSLKHARLITQHYITSRQTRLFSASLQPGVKLRRIIHIDMDAFYASVEQRDQPELRGQPLAVGRAEGRGVVAAASYEARAYGVRSAMPSIVARRKCPHLVFVPPRFPVYHAVSAQIHEIFRRYTAIIQPLSLDEAYLDVTEAASKYGSATAIAEAIREDIRRETGLTASAGVSYNRFLAKLASDCRKPDGLYVITPAQGPDFVARLPVSQFHGIGPATARRMEALGIHTGNDLRQVSRDMLRAHFGKVADFYYNIARAIDDRPVDPHRVRKSIGSETTYAHDLHDLPSAQEALADVADRVWKAYIEKNLHARTITLKIKFADFRMITRATSFKEFVSEKAIMWEAALHLLQSEAPFRMGIRLLGLTLSSFSEAEAAHNPQMTLFCPRSRQPRYHGAIIAFSFVPASGTSPP</sequence>
<dbReference type="PIRSF" id="PIRSF036603">
    <property type="entry name" value="DPol_eta"/>
    <property type="match status" value="1"/>
</dbReference>
<dbReference type="Gene3D" id="3.30.1490.100">
    <property type="entry name" value="DNA polymerase, Y-family, little finger domain"/>
    <property type="match status" value="1"/>
</dbReference>
<dbReference type="InterPro" id="IPR043128">
    <property type="entry name" value="Rev_trsase/Diguanyl_cyclase"/>
</dbReference>
<feature type="domain" description="UmuC" evidence="8">
    <location>
        <begin position="45"/>
        <end position="225"/>
    </location>
</feature>
<evidence type="ECO:0000313" key="10">
    <source>
        <dbReference type="Proteomes" id="UP001312908"/>
    </source>
</evidence>
<dbReference type="NCBIfam" id="NF002677">
    <property type="entry name" value="PRK02406.1"/>
    <property type="match status" value="1"/>
</dbReference>
<comment type="catalytic activity">
    <reaction evidence="6 7">
        <text>DNA(n) + a 2'-deoxyribonucleoside 5'-triphosphate = DNA(n+1) + diphosphate</text>
        <dbReference type="Rhea" id="RHEA:22508"/>
        <dbReference type="Rhea" id="RHEA-COMP:17339"/>
        <dbReference type="Rhea" id="RHEA-COMP:17340"/>
        <dbReference type="ChEBI" id="CHEBI:33019"/>
        <dbReference type="ChEBI" id="CHEBI:61560"/>
        <dbReference type="ChEBI" id="CHEBI:173112"/>
        <dbReference type="EC" id="2.7.7.7"/>
    </reaction>
</comment>
<feature type="site" description="Substrate discrimination" evidence="7">
    <location>
        <position position="54"/>
    </location>
</feature>
<dbReference type="PROSITE" id="PS50173">
    <property type="entry name" value="UMUC"/>
    <property type="match status" value="1"/>
</dbReference>
<evidence type="ECO:0000256" key="4">
    <source>
        <dbReference type="ARBA" id="ARBA00022932"/>
    </source>
</evidence>
<comment type="subunit">
    <text evidence="2 7">Monomer.</text>
</comment>
<comment type="similarity">
    <text evidence="1 7">Belongs to the DNA polymerase type-Y family.</text>
</comment>
<comment type="cofactor">
    <cofactor evidence="7">
        <name>Mg(2+)</name>
        <dbReference type="ChEBI" id="CHEBI:18420"/>
    </cofactor>
    <text evidence="7">Binds 2 magnesium ions per subunit.</text>
</comment>
<keyword evidence="7" id="KW-0235">DNA replication</keyword>
<feature type="binding site" evidence="7">
    <location>
        <position position="49"/>
    </location>
    <ligand>
        <name>Mg(2+)</name>
        <dbReference type="ChEBI" id="CHEBI:18420"/>
    </ligand>
</feature>
<dbReference type="InterPro" id="IPR001126">
    <property type="entry name" value="UmuC"/>
</dbReference>
<keyword evidence="7" id="KW-0548">Nucleotidyltransferase</keyword>
<evidence type="ECO:0000259" key="8">
    <source>
        <dbReference type="PROSITE" id="PS50173"/>
    </source>
</evidence>
<keyword evidence="7" id="KW-0238">DNA-binding</keyword>
<dbReference type="Proteomes" id="UP001312908">
    <property type="component" value="Unassembled WGS sequence"/>
</dbReference>
<dbReference type="InterPro" id="IPR050116">
    <property type="entry name" value="DNA_polymerase-Y"/>
</dbReference>
<dbReference type="SUPFAM" id="SSF100879">
    <property type="entry name" value="Lesion bypass DNA polymerase (Y-family), little finger domain"/>
    <property type="match status" value="1"/>
</dbReference>
<dbReference type="PANTHER" id="PTHR11076:SF33">
    <property type="entry name" value="DNA POLYMERASE KAPPA"/>
    <property type="match status" value="1"/>
</dbReference>
<dbReference type="Gene3D" id="3.40.1170.60">
    <property type="match status" value="1"/>
</dbReference>
<name>A0ABU7U0C7_9PROT</name>
<dbReference type="Pfam" id="PF11798">
    <property type="entry name" value="IMS_HHH"/>
    <property type="match status" value="1"/>
</dbReference>
<keyword evidence="7" id="KW-0808">Transferase</keyword>
<comment type="subcellular location">
    <subcellularLocation>
        <location evidence="7">Cytoplasm</location>
    </subcellularLocation>
</comment>
<dbReference type="HAMAP" id="MF_01113">
    <property type="entry name" value="DNApol_IV"/>
    <property type="match status" value="1"/>
</dbReference>
<dbReference type="InterPro" id="IPR017961">
    <property type="entry name" value="DNA_pol_Y-fam_little_finger"/>
</dbReference>
<dbReference type="InterPro" id="IPR036775">
    <property type="entry name" value="DNA_pol_Y-fam_lit_finger_sf"/>
</dbReference>
<dbReference type="EMBL" id="JAWJZY010000002">
    <property type="protein sequence ID" value="MEE8658143.1"/>
    <property type="molecule type" value="Genomic_DNA"/>
</dbReference>
<dbReference type="InterPro" id="IPR043502">
    <property type="entry name" value="DNA/RNA_pol_sf"/>
</dbReference>
<keyword evidence="3 7" id="KW-0515">Mutator protein</keyword>
<dbReference type="Gene3D" id="1.10.150.20">
    <property type="entry name" value="5' to 3' exonuclease, C-terminal subdomain"/>
    <property type="match status" value="1"/>
</dbReference>
<dbReference type="CDD" id="cd03586">
    <property type="entry name" value="PolY_Pol_IV_kappa"/>
    <property type="match status" value="1"/>
</dbReference>
<evidence type="ECO:0000256" key="3">
    <source>
        <dbReference type="ARBA" id="ARBA00022457"/>
    </source>
</evidence>
<keyword evidence="7" id="KW-0234">DNA repair</keyword>
<evidence type="ECO:0000256" key="2">
    <source>
        <dbReference type="ARBA" id="ARBA00011245"/>
    </source>
</evidence>
<keyword evidence="10" id="KW-1185">Reference proteome</keyword>
<keyword evidence="7" id="KW-0460">Magnesium</keyword>
<evidence type="ECO:0000256" key="1">
    <source>
        <dbReference type="ARBA" id="ARBA00010945"/>
    </source>
</evidence>
<evidence type="ECO:0000256" key="7">
    <source>
        <dbReference type="HAMAP-Rule" id="MF_01113"/>
    </source>
</evidence>
<feature type="binding site" evidence="7">
    <location>
        <position position="143"/>
    </location>
    <ligand>
        <name>Mg(2+)</name>
        <dbReference type="ChEBI" id="CHEBI:18420"/>
    </ligand>
</feature>
<dbReference type="Gene3D" id="3.30.70.270">
    <property type="match status" value="1"/>
</dbReference>
<keyword evidence="7" id="KW-0479">Metal-binding</keyword>
<evidence type="ECO:0000256" key="6">
    <source>
        <dbReference type="ARBA" id="ARBA00049244"/>
    </source>
</evidence>
<dbReference type="SUPFAM" id="SSF56672">
    <property type="entry name" value="DNA/RNA polymerases"/>
    <property type="match status" value="1"/>
</dbReference>
<comment type="caution">
    <text evidence="9">The sequence shown here is derived from an EMBL/GenBank/DDBJ whole genome shotgun (WGS) entry which is preliminary data.</text>
</comment>
<evidence type="ECO:0000256" key="5">
    <source>
        <dbReference type="ARBA" id="ARBA00025589"/>
    </source>
</evidence>
<dbReference type="Pfam" id="PF11799">
    <property type="entry name" value="IMS_C"/>
    <property type="match status" value="1"/>
</dbReference>
<dbReference type="InterPro" id="IPR022880">
    <property type="entry name" value="DNApol_IV"/>
</dbReference>
<dbReference type="Pfam" id="PF00817">
    <property type="entry name" value="IMS"/>
    <property type="match status" value="1"/>
</dbReference>
<comment type="function">
    <text evidence="5 7">Poorly processive, error-prone DNA polymerase involved in untargeted mutagenesis. Copies undamaged DNA at stalled replication forks, which arise in vivo from mismatched or misaligned primer ends. These misaligned primers can be extended by PolIV. Exhibits no 3'-5' exonuclease (proofreading) activity. May be involved in translesional synthesis, in conjunction with the beta clamp from PolIII.</text>
</comment>
<dbReference type="PANTHER" id="PTHR11076">
    <property type="entry name" value="DNA REPAIR POLYMERASE UMUC / TRANSFERASE FAMILY MEMBER"/>
    <property type="match status" value="1"/>
</dbReference>
<keyword evidence="4 7" id="KW-0239">DNA-directed DNA polymerase</keyword>
<gene>
    <name evidence="7" type="primary">dinB</name>
    <name evidence="9" type="ORF">DOFOFD_03860</name>
</gene>
<evidence type="ECO:0000313" key="9">
    <source>
        <dbReference type="EMBL" id="MEE8658143.1"/>
    </source>
</evidence>
<dbReference type="InterPro" id="IPR024728">
    <property type="entry name" value="PolY_HhH_motif"/>
</dbReference>
<protein>
    <recommendedName>
        <fullName evidence="7">DNA polymerase IV</fullName>
        <shortName evidence="7">Pol IV</shortName>
        <ecNumber evidence="7">2.7.7.7</ecNumber>
    </recommendedName>
</protein>
<keyword evidence="7" id="KW-0227">DNA damage</keyword>
<dbReference type="EC" id="2.7.7.7" evidence="7"/>
<feature type="active site" evidence="7">
    <location>
        <position position="144"/>
    </location>
</feature>
<proteinExistence type="inferred from homology"/>
<reference evidence="9 10" key="1">
    <citation type="submission" date="2023-10" db="EMBL/GenBank/DDBJ databases">
        <title>Sorlinia euscelidii gen. nov., sp. nov., an acetic acid bacteria isolated from the gut of Euscelidius variegatus emitter.</title>
        <authorList>
            <person name="Michoud G."/>
            <person name="Marasco R."/>
            <person name="Seferji K."/>
            <person name="Gonella E."/>
            <person name="Garuglieri E."/>
            <person name="Alma A."/>
            <person name="Mapelli F."/>
            <person name="Borin S."/>
            <person name="Daffonchio D."/>
            <person name="Crotti E."/>
        </authorList>
    </citation>
    <scope>NUCLEOTIDE SEQUENCE [LARGE SCALE GENOMIC DNA]</scope>
    <source>
        <strain evidence="9 10">EV16P</strain>
    </source>
</reference>
<accession>A0ABU7U0C7</accession>
<organism evidence="9 10">
    <name type="scientific">Sorlinia euscelidii</name>
    <dbReference type="NCBI Taxonomy" id="3081148"/>
    <lineage>
        <taxon>Bacteria</taxon>
        <taxon>Pseudomonadati</taxon>
        <taxon>Pseudomonadota</taxon>
        <taxon>Alphaproteobacteria</taxon>
        <taxon>Acetobacterales</taxon>
        <taxon>Acetobacteraceae</taxon>
        <taxon>Sorlinia</taxon>
    </lineage>
</organism>